<dbReference type="NCBIfam" id="TIGR01843">
    <property type="entry name" value="type_I_hlyD"/>
    <property type="match status" value="1"/>
</dbReference>
<evidence type="ECO:0000256" key="2">
    <source>
        <dbReference type="ARBA" id="ARBA00009477"/>
    </source>
</evidence>
<evidence type="ECO:0000256" key="5">
    <source>
        <dbReference type="ARBA" id="ARBA00022519"/>
    </source>
</evidence>
<proteinExistence type="inferred from homology"/>
<comment type="subcellular location">
    <subcellularLocation>
        <location evidence="1 9">Cell inner membrane</location>
        <topology evidence="1 9">Single-pass membrane protein</topology>
    </subcellularLocation>
</comment>
<evidence type="ECO:0000256" key="4">
    <source>
        <dbReference type="ARBA" id="ARBA00022475"/>
    </source>
</evidence>
<comment type="similarity">
    <text evidence="2 9">Belongs to the membrane fusion protein (MFP) (TC 8.A.1) family.</text>
</comment>
<protein>
    <recommendedName>
        <fullName evidence="9">Membrane fusion protein (MFP) family protein</fullName>
    </recommendedName>
</protein>
<evidence type="ECO:0000313" key="12">
    <source>
        <dbReference type="EMBL" id="SLN73397.1"/>
    </source>
</evidence>
<dbReference type="PANTHER" id="PTHR30386">
    <property type="entry name" value="MEMBRANE FUSION SUBUNIT OF EMRAB-TOLC MULTIDRUG EFFLUX PUMP"/>
    <property type="match status" value="1"/>
</dbReference>
<keyword evidence="3 9" id="KW-0813">Transport</keyword>
<evidence type="ECO:0000256" key="10">
    <source>
        <dbReference type="SAM" id="Coils"/>
    </source>
</evidence>
<dbReference type="GO" id="GO:0015031">
    <property type="term" value="P:protein transport"/>
    <property type="evidence" value="ECO:0007669"/>
    <property type="project" value="InterPro"/>
</dbReference>
<sequence length="449" mass="51178">MSQEKKADKLVENFIPEHERLLRETNPWTRRFAVWLLLLAVACTGVWLSIAKVDTQVIARGIVETAQPRSTIHAFNSGYVVDLRVNIGDVVKKGETLITVRNESSEVDIQKLEHDLLKVEAEILRLEAEIFGETPARFSHNHDVHQLENSAYLANMQLHEVSLSRLLEQAEELASQIAEKERELPVLQEHYELMDQLANVREDLFKKEQERFQRDGPKRLEYLEAAAVSVSSQRVLISARHEISSLRRRNEQIQTAINAYLIERESSLRQQMVEAHRKYDDLRNHHRKAVQSNEFIYLKAPFEGVVVSRTNKAEGTLVQAGESLLELIPANSELRAVFDVSLPDIARVDPGAAVILKLDALPFTKHGVMHGSVTLISPDVERESFTGAQEMVFRSWAKIEDIQLREMPPGFVLQPGMTLEANIKTDERTILSFLTYPILRTLSQSFIEP</sequence>
<feature type="coiled-coil region" evidence="10">
    <location>
        <begin position="236"/>
        <end position="263"/>
    </location>
</feature>
<dbReference type="Pfam" id="PF26002">
    <property type="entry name" value="Beta-barrel_AprE"/>
    <property type="match status" value="1"/>
</dbReference>
<dbReference type="AlphaFoldDB" id="A0A1Y5TUP9"/>
<keyword evidence="6 9" id="KW-0812">Transmembrane</keyword>
<dbReference type="GO" id="GO:0005886">
    <property type="term" value="C:plasma membrane"/>
    <property type="evidence" value="ECO:0007669"/>
    <property type="project" value="UniProtKB-SubCell"/>
</dbReference>
<dbReference type="OrthoDB" id="9810980at2"/>
<evidence type="ECO:0000256" key="3">
    <source>
        <dbReference type="ARBA" id="ARBA00022448"/>
    </source>
</evidence>
<feature type="domain" description="AprE-like beta-barrel" evidence="11">
    <location>
        <begin position="339"/>
        <end position="425"/>
    </location>
</feature>
<accession>A0A1Y5TUP9</accession>
<dbReference type="InterPro" id="IPR010129">
    <property type="entry name" value="T1SS_HlyD"/>
</dbReference>
<evidence type="ECO:0000256" key="7">
    <source>
        <dbReference type="ARBA" id="ARBA00022989"/>
    </source>
</evidence>
<evidence type="ECO:0000256" key="1">
    <source>
        <dbReference type="ARBA" id="ARBA00004377"/>
    </source>
</evidence>
<dbReference type="InterPro" id="IPR050739">
    <property type="entry name" value="MFP"/>
</dbReference>
<evidence type="ECO:0000313" key="13">
    <source>
        <dbReference type="Proteomes" id="UP000193077"/>
    </source>
</evidence>
<feature type="coiled-coil region" evidence="10">
    <location>
        <begin position="156"/>
        <end position="190"/>
    </location>
</feature>
<gene>
    <name evidence="12" type="primary">hlyD_2</name>
    <name evidence="12" type="ORF">TRL7639_04417</name>
</gene>
<feature type="transmembrane region" description="Helical" evidence="9">
    <location>
        <begin position="32"/>
        <end position="50"/>
    </location>
</feature>
<dbReference type="Gene3D" id="2.40.30.170">
    <property type="match status" value="1"/>
</dbReference>
<dbReference type="Proteomes" id="UP000193077">
    <property type="component" value="Unassembled WGS sequence"/>
</dbReference>
<keyword evidence="8 9" id="KW-0472">Membrane</keyword>
<dbReference type="InterPro" id="IPR058982">
    <property type="entry name" value="Beta-barrel_AprE"/>
</dbReference>
<keyword evidence="5 9" id="KW-0997">Cell inner membrane</keyword>
<dbReference type="PRINTS" id="PR01490">
    <property type="entry name" value="RTXTOXIND"/>
</dbReference>
<evidence type="ECO:0000256" key="8">
    <source>
        <dbReference type="ARBA" id="ARBA00023136"/>
    </source>
</evidence>
<dbReference type="EMBL" id="FWFO01000008">
    <property type="protein sequence ID" value="SLN73397.1"/>
    <property type="molecule type" value="Genomic_DNA"/>
</dbReference>
<keyword evidence="13" id="KW-1185">Reference proteome</keyword>
<feature type="coiled-coil region" evidence="10">
    <location>
        <begin position="102"/>
        <end position="129"/>
    </location>
</feature>
<evidence type="ECO:0000256" key="6">
    <source>
        <dbReference type="ARBA" id="ARBA00022692"/>
    </source>
</evidence>
<keyword evidence="7 9" id="KW-1133">Transmembrane helix</keyword>
<dbReference type="RefSeq" id="WP_085798059.1">
    <property type="nucleotide sequence ID" value="NZ_FWFO01000008.1"/>
</dbReference>
<evidence type="ECO:0000259" key="11">
    <source>
        <dbReference type="Pfam" id="PF26002"/>
    </source>
</evidence>
<evidence type="ECO:0000256" key="9">
    <source>
        <dbReference type="RuleBase" id="RU365093"/>
    </source>
</evidence>
<reference evidence="12 13" key="1">
    <citation type="submission" date="2017-03" db="EMBL/GenBank/DDBJ databases">
        <authorList>
            <person name="Afonso C.L."/>
            <person name="Miller P.J."/>
            <person name="Scott M.A."/>
            <person name="Spackman E."/>
            <person name="Goraichik I."/>
            <person name="Dimitrov K.M."/>
            <person name="Suarez D.L."/>
            <person name="Swayne D.E."/>
        </authorList>
    </citation>
    <scope>NUCLEOTIDE SEQUENCE [LARGE SCALE GENOMIC DNA]</scope>
    <source>
        <strain evidence="12 13">CECT 7639</strain>
    </source>
</reference>
<dbReference type="PANTHER" id="PTHR30386:SF26">
    <property type="entry name" value="TRANSPORT PROTEIN COMB"/>
    <property type="match status" value="1"/>
</dbReference>
<keyword evidence="4 9" id="KW-1003">Cell membrane</keyword>
<name>A0A1Y5TUP9_9RHOB</name>
<organism evidence="12 13">
    <name type="scientific">Falsiruegeria litorea R37</name>
    <dbReference type="NCBI Taxonomy" id="1200284"/>
    <lineage>
        <taxon>Bacteria</taxon>
        <taxon>Pseudomonadati</taxon>
        <taxon>Pseudomonadota</taxon>
        <taxon>Alphaproteobacteria</taxon>
        <taxon>Rhodobacterales</taxon>
        <taxon>Roseobacteraceae</taxon>
        <taxon>Falsiruegeria</taxon>
    </lineage>
</organism>
<keyword evidence="10" id="KW-0175">Coiled coil</keyword>